<dbReference type="SUPFAM" id="SSF56219">
    <property type="entry name" value="DNase I-like"/>
    <property type="match status" value="1"/>
</dbReference>
<sequence>MKRLFLFVFALVLSLGHLPIVNATTFFSEDFASKSLGQMTTVNVASNANWVYGSYQGDDFAKMNGYGADVASDDWLLTPQITLPAGAAANLFYTTIKGFDGPALQAMISTDYDGSGTPTAVQAATWTTLGGALPTNTTGYSSATSSGPVDLSAYADQKVTIAFHYTSTGTVSGAAATWEVLDVQVGDGGAAPSVAASASETSVLTQTPLTFNAKINGGTPPLQAVWQFSDGLTQTGAQVQHQFLNPGDYTATVTVTDANGLSATSAPVNVTALKPQAYVLPEPKGTLRVATFNTYLNRTVEGELAADLGAGDAQAAAVAEIIQRVRPDVILLNEFDYDPSGDALDLFERRYLAIGQNGAHSIQYPYHYVAPVNTGVQSGKDLDHNGTPGDPGDAFGFGSFPGQYGMVILSMYPIEADKVRTFQKFLWKDMPNALLPKNPDGSSYYTPAELDVFRLSSKSHWDVPVYVNGKTLHILASHPTPPVFDDGTLGVDKDVVDWNGTRNHDEIRLWADYIDPAKSGYIVDDKGGKGGLSANARFVIVGDENADPKKGDSTNKAILQLLDNPLVTDTDPTSIGALDNTDARFGASADDTIEDGLRLDYVLPSTFGVTVDQGQVFWPGRTYDLSRLTGFQTVISSDHRMNWQDMTLNVTAVDDVMPSEPAPDSGNTATSNDGGSGAVGPWALLLLTGPLLLARIIRRKHNNPA</sequence>
<accession>D0KX69</accession>
<dbReference type="Gene3D" id="2.60.120.200">
    <property type="match status" value="1"/>
</dbReference>
<dbReference type="KEGG" id="hna:Hneap_0220"/>
<dbReference type="InterPro" id="IPR032185">
    <property type="entry name" value="DUF5017"/>
</dbReference>
<dbReference type="Gene3D" id="3.60.10.10">
    <property type="entry name" value="Endonuclease/exonuclease/phosphatase"/>
    <property type="match status" value="1"/>
</dbReference>
<dbReference type="Proteomes" id="UP000009102">
    <property type="component" value="Chromosome"/>
</dbReference>
<dbReference type="Pfam" id="PF16409">
    <property type="entry name" value="DUF5017"/>
    <property type="match status" value="1"/>
</dbReference>
<dbReference type="NCBIfam" id="NF038128">
    <property type="entry name" value="choice_anch_J"/>
    <property type="match status" value="1"/>
</dbReference>
<dbReference type="PROSITE" id="PS50093">
    <property type="entry name" value="PKD"/>
    <property type="match status" value="1"/>
</dbReference>
<dbReference type="HOGENOM" id="CLU_391176_0_0_6"/>
<dbReference type="InterPro" id="IPR036691">
    <property type="entry name" value="Endo/exonu/phosph_ase_sf"/>
</dbReference>
<dbReference type="InterPro" id="IPR000601">
    <property type="entry name" value="PKD_dom"/>
</dbReference>
<dbReference type="AlphaFoldDB" id="D0KX69"/>
<keyword evidence="3" id="KW-1185">Reference proteome</keyword>
<evidence type="ECO:0000313" key="2">
    <source>
        <dbReference type="EMBL" id="ACX95083.1"/>
    </source>
</evidence>
<dbReference type="InterPro" id="IPR013783">
    <property type="entry name" value="Ig-like_fold"/>
</dbReference>
<dbReference type="CDD" id="cd00146">
    <property type="entry name" value="PKD"/>
    <property type="match status" value="1"/>
</dbReference>
<dbReference type="RefSeq" id="WP_012823119.1">
    <property type="nucleotide sequence ID" value="NC_013422.1"/>
</dbReference>
<reference evidence="2 3" key="1">
    <citation type="submission" date="2009-10" db="EMBL/GenBank/DDBJ databases">
        <title>Complete sequence of Halothiobacillus neapolitanus c2.</title>
        <authorList>
            <consortium name="US DOE Joint Genome Institute"/>
            <person name="Lucas S."/>
            <person name="Copeland A."/>
            <person name="Lapidus A."/>
            <person name="Glavina del Rio T."/>
            <person name="Tice H."/>
            <person name="Bruce D."/>
            <person name="Goodwin L."/>
            <person name="Pitluck S."/>
            <person name="Davenport K."/>
            <person name="Brettin T."/>
            <person name="Detter J.C."/>
            <person name="Han C."/>
            <person name="Tapia R."/>
            <person name="Larimer F."/>
            <person name="Land M."/>
            <person name="Hauser L."/>
            <person name="Kyrpides N."/>
            <person name="Mikhailova N."/>
            <person name="Kerfeld C."/>
            <person name="Cannon G."/>
            <person name="Heinhort S."/>
        </authorList>
    </citation>
    <scope>NUCLEOTIDE SEQUENCE [LARGE SCALE GENOMIC DNA]</scope>
    <source>
        <strain evidence="3">ATCC 23641 / c2</strain>
    </source>
</reference>
<dbReference type="OrthoDB" id="292013at2"/>
<dbReference type="InterPro" id="IPR005135">
    <property type="entry name" value="Endo/exonuclease/phosphatase"/>
</dbReference>
<feature type="domain" description="PKD" evidence="1">
    <location>
        <begin position="192"/>
        <end position="272"/>
    </location>
</feature>
<organism evidence="2 3">
    <name type="scientific">Halothiobacillus neapolitanus (strain ATCC 23641 / DSM 15147 / CIP 104769 / NCIMB 8539 / c2)</name>
    <name type="common">Thiobacillus neapolitanus</name>
    <dbReference type="NCBI Taxonomy" id="555778"/>
    <lineage>
        <taxon>Bacteria</taxon>
        <taxon>Pseudomonadati</taxon>
        <taxon>Pseudomonadota</taxon>
        <taxon>Gammaproteobacteria</taxon>
        <taxon>Chromatiales</taxon>
        <taxon>Halothiobacillaceae</taxon>
        <taxon>Halothiobacillus</taxon>
    </lineage>
</organism>
<proteinExistence type="predicted"/>
<dbReference type="InterPro" id="IPR022409">
    <property type="entry name" value="PKD/Chitinase_dom"/>
</dbReference>
<dbReference type="GO" id="GO:0003824">
    <property type="term" value="F:catalytic activity"/>
    <property type="evidence" value="ECO:0007669"/>
    <property type="project" value="InterPro"/>
</dbReference>
<protein>
    <submittedName>
        <fullName evidence="2">PKD domain containing protein</fullName>
    </submittedName>
</protein>
<evidence type="ECO:0000313" key="3">
    <source>
        <dbReference type="Proteomes" id="UP000009102"/>
    </source>
</evidence>
<dbReference type="EMBL" id="CP001801">
    <property type="protein sequence ID" value="ACX95083.1"/>
    <property type="molecule type" value="Genomic_DNA"/>
</dbReference>
<dbReference type="Gene3D" id="2.60.40.10">
    <property type="entry name" value="Immunoglobulins"/>
    <property type="match status" value="1"/>
</dbReference>
<dbReference type="STRING" id="555778.Hneap_0220"/>
<name>D0KX69_HALNC</name>
<evidence type="ECO:0000259" key="1">
    <source>
        <dbReference type="PROSITE" id="PS50093"/>
    </source>
</evidence>
<dbReference type="SUPFAM" id="SSF49299">
    <property type="entry name" value="PKD domain"/>
    <property type="match status" value="1"/>
</dbReference>
<dbReference type="SMART" id="SM00089">
    <property type="entry name" value="PKD"/>
    <property type="match status" value="1"/>
</dbReference>
<dbReference type="Pfam" id="PF03372">
    <property type="entry name" value="Exo_endo_phos"/>
    <property type="match status" value="1"/>
</dbReference>
<dbReference type="eggNOG" id="COG3291">
    <property type="taxonomic scope" value="Bacteria"/>
</dbReference>
<dbReference type="Pfam" id="PF18911">
    <property type="entry name" value="PKD_4"/>
    <property type="match status" value="1"/>
</dbReference>
<gene>
    <name evidence="2" type="ordered locus">Hneap_0220</name>
</gene>
<dbReference type="InterPro" id="IPR035986">
    <property type="entry name" value="PKD_dom_sf"/>
</dbReference>